<keyword evidence="2" id="KW-1185">Reference proteome</keyword>
<evidence type="ECO:0000313" key="2">
    <source>
        <dbReference type="Proteomes" id="UP001608902"/>
    </source>
</evidence>
<sequence>MSDIEIRMKGRWYYRILMIEDEGSFTLELSNVNLTLDGLIPVAYMGTPYINENVNCILSIGSYNFAIGEPRPFTTLFDAFIHRIVRGKIEKTLCGEVTTAFDSYLRYGIARLALQHKMAMGDILDNGVMSPIYSSEYGLLMYHYGIIQGGNITLRENIPLWPAHDDLTFFVRIEMISDVANAIHKRSLFDMPFTDNIRYNLTVRTLSAPTAEIDRGEILLILRQRFILSNESAIMSEFIEDIIYVLSVHFSHKLQLFFKVIAIRSLDFLSDEMHERFSSKLLSLYGRVIRQNLRIYLPTAAGLVAKEGSLQLIHPYVIFTATML</sequence>
<dbReference type="EMBL" id="JBGFUD010012847">
    <property type="protein sequence ID" value="MFH4983571.1"/>
    <property type="molecule type" value="Genomic_DNA"/>
</dbReference>
<reference evidence="1 2" key="1">
    <citation type="submission" date="2024-08" db="EMBL/GenBank/DDBJ databases">
        <title>Gnathostoma spinigerum genome.</title>
        <authorList>
            <person name="Gonzalez-Bertolin B."/>
            <person name="Monzon S."/>
            <person name="Zaballos A."/>
            <person name="Jimenez P."/>
            <person name="Dekumyoy P."/>
            <person name="Varona S."/>
            <person name="Cuesta I."/>
            <person name="Sumanam S."/>
            <person name="Adisakwattana P."/>
            <person name="Gasser R.B."/>
            <person name="Hernandez-Gonzalez A."/>
            <person name="Young N.D."/>
            <person name="Perteguer M.J."/>
        </authorList>
    </citation>
    <scope>NUCLEOTIDE SEQUENCE [LARGE SCALE GENOMIC DNA]</scope>
    <source>
        <strain evidence="1">AL3</strain>
        <tissue evidence="1">Liver</tissue>
    </source>
</reference>
<dbReference type="Gene3D" id="3.15.10.10">
    <property type="entry name" value="Bactericidal permeability-increasing protein, domain 1"/>
    <property type="match status" value="1"/>
</dbReference>
<dbReference type="Proteomes" id="UP001608902">
    <property type="component" value="Unassembled WGS sequence"/>
</dbReference>
<evidence type="ECO:0000313" key="1">
    <source>
        <dbReference type="EMBL" id="MFH4983571.1"/>
    </source>
</evidence>
<gene>
    <name evidence="1" type="ORF">AB6A40_010280</name>
</gene>
<proteinExistence type="predicted"/>
<dbReference type="SUPFAM" id="SSF55394">
    <property type="entry name" value="Bactericidal permeability-increasing protein, BPI"/>
    <property type="match status" value="1"/>
</dbReference>
<dbReference type="InterPro" id="IPR017943">
    <property type="entry name" value="Bactericidal_perm-incr_a/b_dom"/>
</dbReference>
<protein>
    <submittedName>
        <fullName evidence="1">Uncharacterized protein</fullName>
    </submittedName>
</protein>
<dbReference type="AlphaFoldDB" id="A0ABD6EUN2"/>
<organism evidence="1 2">
    <name type="scientific">Gnathostoma spinigerum</name>
    <dbReference type="NCBI Taxonomy" id="75299"/>
    <lineage>
        <taxon>Eukaryota</taxon>
        <taxon>Metazoa</taxon>
        <taxon>Ecdysozoa</taxon>
        <taxon>Nematoda</taxon>
        <taxon>Chromadorea</taxon>
        <taxon>Rhabditida</taxon>
        <taxon>Spirurina</taxon>
        <taxon>Gnathostomatomorpha</taxon>
        <taxon>Gnathostomatoidea</taxon>
        <taxon>Gnathostomatidae</taxon>
        <taxon>Gnathostoma</taxon>
    </lineage>
</organism>
<comment type="caution">
    <text evidence="1">The sequence shown here is derived from an EMBL/GenBank/DDBJ whole genome shotgun (WGS) entry which is preliminary data.</text>
</comment>
<accession>A0ABD6EUN2</accession>
<name>A0ABD6EUN2_9BILA</name>